<comment type="caution">
    <text evidence="3">The sequence shown here is derived from an EMBL/GenBank/DDBJ whole genome shotgun (WGS) entry which is preliminary data.</text>
</comment>
<dbReference type="SUPFAM" id="SSF56300">
    <property type="entry name" value="Metallo-dependent phosphatases"/>
    <property type="match status" value="1"/>
</dbReference>
<comment type="similarity">
    <text evidence="1">Belongs to the metallophosphoesterase superfamily. YfcE family.</text>
</comment>
<gene>
    <name evidence="3" type="ORF">DW654_05250</name>
</gene>
<dbReference type="Proteomes" id="UP000283701">
    <property type="component" value="Unassembled WGS sequence"/>
</dbReference>
<protein>
    <submittedName>
        <fullName evidence="3">Metallophosphoesterase</fullName>
    </submittedName>
</protein>
<dbReference type="InterPro" id="IPR050126">
    <property type="entry name" value="Ap4A_hydrolase"/>
</dbReference>
<dbReference type="InterPro" id="IPR024654">
    <property type="entry name" value="Calcineurin-like_PHP_lpxH"/>
</dbReference>
<accession>A0A414QZX1</accession>
<evidence type="ECO:0000313" key="3">
    <source>
        <dbReference type="EMBL" id="RHF86326.1"/>
    </source>
</evidence>
<feature type="domain" description="Calcineurin-like phosphoesterase" evidence="2">
    <location>
        <begin position="1"/>
        <end position="198"/>
    </location>
</feature>
<dbReference type="GO" id="GO:0016791">
    <property type="term" value="F:phosphatase activity"/>
    <property type="evidence" value="ECO:0007669"/>
    <property type="project" value="TreeGrafter"/>
</dbReference>
<evidence type="ECO:0000313" key="4">
    <source>
        <dbReference type="Proteomes" id="UP000283701"/>
    </source>
</evidence>
<dbReference type="RefSeq" id="WP_118202587.1">
    <property type="nucleotide sequence ID" value="NZ_QRHP01000003.1"/>
</dbReference>
<reference evidence="3 4" key="1">
    <citation type="submission" date="2018-08" db="EMBL/GenBank/DDBJ databases">
        <title>A genome reference for cultivated species of the human gut microbiota.</title>
        <authorList>
            <person name="Zou Y."/>
            <person name="Xue W."/>
            <person name="Luo G."/>
        </authorList>
    </citation>
    <scope>NUCLEOTIDE SEQUENCE [LARGE SCALE GENOMIC DNA]</scope>
    <source>
        <strain evidence="3 4">AM23-23AC</strain>
    </source>
</reference>
<dbReference type="Gene3D" id="3.60.21.10">
    <property type="match status" value="1"/>
</dbReference>
<evidence type="ECO:0000259" key="2">
    <source>
        <dbReference type="Pfam" id="PF12850"/>
    </source>
</evidence>
<sequence>MKIAVMADIHSNIEAFKTCYEEAEKQGVTEYIFLGDYLGDMANPQETLCLLHEIQTKYPCTFVRGNKEEYWINHRKNANEVWATGSTTTGMLNYNYERLSDKNIDFFENMPISKEMQYEGFSPFIVCHGSPDKVNQSMRSDYDYINQIVKDLKVNLIICGHFHIQTQYERKGILIVNPGAVGVPLHSGGKTQFMILHGEDGIWKQEFFSLPYDVNVTLKSMEDEKLFVKAPGWYQITKHLLLTGETSHAEIVRHVRNQYFKDIGKCDLKDIPEWYWKQELIKIYGFLYQ</sequence>
<organism evidence="3 4">
    <name type="scientific">Roseburia inulinivorans</name>
    <dbReference type="NCBI Taxonomy" id="360807"/>
    <lineage>
        <taxon>Bacteria</taxon>
        <taxon>Bacillati</taxon>
        <taxon>Bacillota</taxon>
        <taxon>Clostridia</taxon>
        <taxon>Lachnospirales</taxon>
        <taxon>Lachnospiraceae</taxon>
        <taxon>Roseburia</taxon>
    </lineage>
</organism>
<dbReference type="PANTHER" id="PTHR42850">
    <property type="entry name" value="METALLOPHOSPHOESTERASE"/>
    <property type="match status" value="1"/>
</dbReference>
<dbReference type="PANTHER" id="PTHR42850:SF2">
    <property type="entry name" value="BLL5683 PROTEIN"/>
    <property type="match status" value="1"/>
</dbReference>
<dbReference type="Pfam" id="PF12850">
    <property type="entry name" value="Metallophos_2"/>
    <property type="match status" value="1"/>
</dbReference>
<dbReference type="InterPro" id="IPR029052">
    <property type="entry name" value="Metallo-depent_PP-like"/>
</dbReference>
<evidence type="ECO:0000256" key="1">
    <source>
        <dbReference type="ARBA" id="ARBA00008950"/>
    </source>
</evidence>
<proteinExistence type="inferred from homology"/>
<dbReference type="EMBL" id="QRHP01000003">
    <property type="protein sequence ID" value="RHF86326.1"/>
    <property type="molecule type" value="Genomic_DNA"/>
</dbReference>
<dbReference type="AlphaFoldDB" id="A0A414QZX1"/>
<dbReference type="GO" id="GO:0005737">
    <property type="term" value="C:cytoplasm"/>
    <property type="evidence" value="ECO:0007669"/>
    <property type="project" value="TreeGrafter"/>
</dbReference>
<name>A0A414QZX1_9FIRM</name>